<feature type="region of interest" description="Disordered" evidence="1">
    <location>
        <begin position="39"/>
        <end position="109"/>
    </location>
</feature>
<evidence type="ECO:0000313" key="3">
    <source>
        <dbReference type="Proteomes" id="UP001152519"/>
    </source>
</evidence>
<keyword evidence="3" id="KW-1185">Reference proteome</keyword>
<accession>A0A9W4DSW2</accession>
<evidence type="ECO:0000256" key="1">
    <source>
        <dbReference type="SAM" id="MobiDB-lite"/>
    </source>
</evidence>
<evidence type="ECO:0008006" key="4">
    <source>
        <dbReference type="Google" id="ProtNLM"/>
    </source>
</evidence>
<dbReference type="EMBL" id="CAJSLV010000062">
    <property type="protein sequence ID" value="CAG6395404.1"/>
    <property type="molecule type" value="Genomic_DNA"/>
</dbReference>
<protein>
    <recommendedName>
        <fullName evidence="4">DUF732 domain-containing protein</fullName>
    </recommendedName>
</protein>
<gene>
    <name evidence="2" type="ORF">SCOCK_320005</name>
</gene>
<name>A0A9W4DSW2_9ACTN</name>
<evidence type="ECO:0000313" key="2">
    <source>
        <dbReference type="EMBL" id="CAG6395404.1"/>
    </source>
</evidence>
<feature type="compositionally biased region" description="Low complexity" evidence="1">
    <location>
        <begin position="50"/>
        <end position="85"/>
    </location>
</feature>
<proteinExistence type="predicted"/>
<sequence>MTGPQGFAWGYPHLRPAAAAAVLVTAAAALLLGGCGSGGSGGDGDRAADRPSAPVSAAVSAPAGDPAATATAPPGDAPATTEAPGSAADAPKVPDAQLTPPGGGSFTKQQKTYLSGRVPRGTDPAAVLEGGQEICDRLTRTAKIDKDAAAGAIITGDISMSGAAAAVTALCPDQQPVIDAARRGFGDGTFTVAAKAVPGRSVAPGGYRAPNPSPSCTWRVTGANGATLASGGGARLTVPAAARGITSSGCYAWLASGGT</sequence>
<reference evidence="2" key="1">
    <citation type="submission" date="2021-05" db="EMBL/GenBank/DDBJ databases">
        <authorList>
            <person name="Arsene-Ploetze F."/>
        </authorList>
    </citation>
    <scope>NUCLEOTIDE SEQUENCE</scope>
    <source>
        <strain evidence="2">DSM 42138</strain>
    </source>
</reference>
<dbReference type="Proteomes" id="UP001152519">
    <property type="component" value="Unassembled WGS sequence"/>
</dbReference>
<dbReference type="RefSeq" id="WP_251492522.1">
    <property type="nucleotide sequence ID" value="NZ_CAJSLV010000062.1"/>
</dbReference>
<dbReference type="AlphaFoldDB" id="A0A9W4DSW2"/>
<comment type="caution">
    <text evidence="2">The sequence shown here is derived from an EMBL/GenBank/DDBJ whole genome shotgun (WGS) entry which is preliminary data.</text>
</comment>
<organism evidence="2 3">
    <name type="scientific">Actinacidiphila cocklensis</name>
    <dbReference type="NCBI Taxonomy" id="887465"/>
    <lineage>
        <taxon>Bacteria</taxon>
        <taxon>Bacillati</taxon>
        <taxon>Actinomycetota</taxon>
        <taxon>Actinomycetes</taxon>
        <taxon>Kitasatosporales</taxon>
        <taxon>Streptomycetaceae</taxon>
        <taxon>Actinacidiphila</taxon>
    </lineage>
</organism>